<proteinExistence type="predicted"/>
<gene>
    <name evidence="1" type="ORF">PIB30_009022</name>
</gene>
<name>A0ABU6T6Y8_9FABA</name>
<dbReference type="PANTHER" id="PTHR47911:SF1">
    <property type="entry name" value="OS06G0664400 PROTEIN"/>
    <property type="match status" value="1"/>
</dbReference>
<reference evidence="1 2" key="1">
    <citation type="journal article" date="2023" name="Plants (Basel)">
        <title>Bridging the Gap: Combining Genomics and Transcriptomics Approaches to Understand Stylosanthes scabra, an Orphan Legume from the Brazilian Caatinga.</title>
        <authorList>
            <person name="Ferreira-Neto J.R.C."/>
            <person name="da Silva M.D."/>
            <person name="Binneck E."/>
            <person name="de Melo N.F."/>
            <person name="da Silva R.H."/>
            <person name="de Melo A.L.T.M."/>
            <person name="Pandolfi V."/>
            <person name="Bustamante F.O."/>
            <person name="Brasileiro-Vidal A.C."/>
            <person name="Benko-Iseppon A.M."/>
        </authorList>
    </citation>
    <scope>NUCLEOTIDE SEQUENCE [LARGE SCALE GENOMIC DNA]</scope>
    <source>
        <tissue evidence="1">Leaves</tissue>
    </source>
</reference>
<dbReference type="PANTHER" id="PTHR47911">
    <property type="entry name" value="HYDROXYPROLINE-RICH GLYCOPROTEIN-LIKE"/>
    <property type="match status" value="1"/>
</dbReference>
<evidence type="ECO:0000313" key="1">
    <source>
        <dbReference type="EMBL" id="MED6143773.1"/>
    </source>
</evidence>
<accession>A0ABU6T6Y8</accession>
<comment type="caution">
    <text evidence="1">The sequence shown here is derived from an EMBL/GenBank/DDBJ whole genome shotgun (WGS) entry which is preliminary data.</text>
</comment>
<evidence type="ECO:0000313" key="2">
    <source>
        <dbReference type="Proteomes" id="UP001341840"/>
    </source>
</evidence>
<protein>
    <submittedName>
        <fullName evidence="1">Uncharacterized protein</fullName>
    </submittedName>
</protein>
<dbReference type="EMBL" id="JASCZI010090641">
    <property type="protein sequence ID" value="MED6143773.1"/>
    <property type="molecule type" value="Genomic_DNA"/>
</dbReference>
<sequence length="222" mass="25177">MGEFDQNPDIDEKEPIPLRDALEKMKPFLMAYEGIQSQEEWEEIMEETMARVPLLKKIVDHYSGPDRVTAKKQNEELERVASTLPKSAPSSVKQFTNRAVISLQSNPGWGFDKKCHFMDKLVWEPQQDDHHYPLPPLLATIAIFQMLPHLLPSPPSVSTSPSVLVFKLDYAALVASPQRPLLDLDMTLHPPHLPPHVTANIFSSLLHLPLPQFFSFELSGDH</sequence>
<dbReference type="Proteomes" id="UP001341840">
    <property type="component" value="Unassembled WGS sequence"/>
</dbReference>
<organism evidence="1 2">
    <name type="scientific">Stylosanthes scabra</name>
    <dbReference type="NCBI Taxonomy" id="79078"/>
    <lineage>
        <taxon>Eukaryota</taxon>
        <taxon>Viridiplantae</taxon>
        <taxon>Streptophyta</taxon>
        <taxon>Embryophyta</taxon>
        <taxon>Tracheophyta</taxon>
        <taxon>Spermatophyta</taxon>
        <taxon>Magnoliopsida</taxon>
        <taxon>eudicotyledons</taxon>
        <taxon>Gunneridae</taxon>
        <taxon>Pentapetalae</taxon>
        <taxon>rosids</taxon>
        <taxon>fabids</taxon>
        <taxon>Fabales</taxon>
        <taxon>Fabaceae</taxon>
        <taxon>Papilionoideae</taxon>
        <taxon>50 kb inversion clade</taxon>
        <taxon>dalbergioids sensu lato</taxon>
        <taxon>Dalbergieae</taxon>
        <taxon>Pterocarpus clade</taxon>
        <taxon>Stylosanthes</taxon>
    </lineage>
</organism>
<keyword evidence="2" id="KW-1185">Reference proteome</keyword>